<keyword evidence="1" id="KW-1133">Transmembrane helix</keyword>
<dbReference type="EMBL" id="SMGK01000001">
    <property type="protein sequence ID" value="TCK75704.1"/>
    <property type="molecule type" value="Genomic_DNA"/>
</dbReference>
<comment type="caution">
    <text evidence="3">The sequence shown here is derived from an EMBL/GenBank/DDBJ whole genome shotgun (WGS) entry which is preliminary data.</text>
</comment>
<accession>A0A4R1LC04</accession>
<feature type="transmembrane region" description="Helical" evidence="1">
    <location>
        <begin position="118"/>
        <end position="138"/>
    </location>
</feature>
<organism evidence="3 4">
    <name type="scientific">Acidipila rosea</name>
    <dbReference type="NCBI Taxonomy" id="768535"/>
    <lineage>
        <taxon>Bacteria</taxon>
        <taxon>Pseudomonadati</taxon>
        <taxon>Acidobacteriota</taxon>
        <taxon>Terriglobia</taxon>
        <taxon>Terriglobales</taxon>
        <taxon>Acidobacteriaceae</taxon>
        <taxon>Acidipila</taxon>
    </lineage>
</organism>
<feature type="domain" description="Cyanobacterial TRADD-N associated 2 transmembrane" evidence="2">
    <location>
        <begin position="76"/>
        <end position="145"/>
    </location>
</feature>
<sequence>MPSGTMLVEILASLLAVVFLAGGVYLILVQLQHNRQEQQHFVQQRQQLQARIVLKPADARLAWDLANTTLEQYFSRNLQQVRLIFILSVVVMFAGLGIILAGIVLAYTHPQQPTMTTILSTSAGVLTQFIGASFMVVYRSTMDQAQGFSRILARINTVGMAMDIVETIPATDPLYSQIRAQLARELLGDPRWQDETPFAPQSH</sequence>
<dbReference type="OrthoDB" id="505702at2"/>
<evidence type="ECO:0000259" key="2">
    <source>
        <dbReference type="Pfam" id="PF20712"/>
    </source>
</evidence>
<evidence type="ECO:0000313" key="3">
    <source>
        <dbReference type="EMBL" id="TCK75704.1"/>
    </source>
</evidence>
<name>A0A4R1LC04_9BACT</name>
<dbReference type="RefSeq" id="WP_131991692.1">
    <property type="nucleotide sequence ID" value="NZ_SMGK01000001.1"/>
</dbReference>
<gene>
    <name evidence="3" type="ORF">C7378_0695</name>
</gene>
<dbReference type="Pfam" id="PF20712">
    <property type="entry name" value="CyanoTRADDas_TM"/>
    <property type="match status" value="1"/>
</dbReference>
<feature type="transmembrane region" description="Helical" evidence="1">
    <location>
        <begin position="6"/>
        <end position="28"/>
    </location>
</feature>
<dbReference type="AlphaFoldDB" id="A0A4R1LC04"/>
<evidence type="ECO:0000256" key="1">
    <source>
        <dbReference type="SAM" id="Phobius"/>
    </source>
</evidence>
<proteinExistence type="predicted"/>
<feature type="transmembrane region" description="Helical" evidence="1">
    <location>
        <begin position="83"/>
        <end position="106"/>
    </location>
</feature>
<evidence type="ECO:0000313" key="4">
    <source>
        <dbReference type="Proteomes" id="UP000295210"/>
    </source>
</evidence>
<protein>
    <recommendedName>
        <fullName evidence="2">Cyanobacterial TRADD-N associated 2 transmembrane domain-containing protein</fullName>
    </recommendedName>
</protein>
<keyword evidence="1" id="KW-0812">Transmembrane</keyword>
<keyword evidence="4" id="KW-1185">Reference proteome</keyword>
<dbReference type="InterPro" id="IPR048567">
    <property type="entry name" value="CyanoTRADDas_TM"/>
</dbReference>
<keyword evidence="1" id="KW-0472">Membrane</keyword>
<reference evidence="3 4" key="1">
    <citation type="submission" date="2019-03" db="EMBL/GenBank/DDBJ databases">
        <title>Genomic Encyclopedia of Type Strains, Phase IV (KMG-IV): sequencing the most valuable type-strain genomes for metagenomic binning, comparative biology and taxonomic classification.</title>
        <authorList>
            <person name="Goeker M."/>
        </authorList>
    </citation>
    <scope>NUCLEOTIDE SEQUENCE [LARGE SCALE GENOMIC DNA]</scope>
    <source>
        <strain evidence="3 4">DSM 103428</strain>
    </source>
</reference>
<dbReference type="Proteomes" id="UP000295210">
    <property type="component" value="Unassembled WGS sequence"/>
</dbReference>